<proteinExistence type="predicted"/>
<feature type="compositionally biased region" description="Low complexity" evidence="1">
    <location>
        <begin position="421"/>
        <end position="445"/>
    </location>
</feature>
<evidence type="ECO:0000313" key="3">
    <source>
        <dbReference type="Proteomes" id="UP001219525"/>
    </source>
</evidence>
<reference evidence="2" key="1">
    <citation type="submission" date="2023-03" db="EMBL/GenBank/DDBJ databases">
        <title>Massive genome expansion in bonnet fungi (Mycena s.s.) driven by repeated elements and novel gene families across ecological guilds.</title>
        <authorList>
            <consortium name="Lawrence Berkeley National Laboratory"/>
            <person name="Harder C.B."/>
            <person name="Miyauchi S."/>
            <person name="Viragh M."/>
            <person name="Kuo A."/>
            <person name="Thoen E."/>
            <person name="Andreopoulos B."/>
            <person name="Lu D."/>
            <person name="Skrede I."/>
            <person name="Drula E."/>
            <person name="Henrissat B."/>
            <person name="Morin E."/>
            <person name="Kohler A."/>
            <person name="Barry K."/>
            <person name="LaButti K."/>
            <person name="Morin E."/>
            <person name="Salamov A."/>
            <person name="Lipzen A."/>
            <person name="Mereny Z."/>
            <person name="Hegedus B."/>
            <person name="Baldrian P."/>
            <person name="Stursova M."/>
            <person name="Weitz H."/>
            <person name="Taylor A."/>
            <person name="Grigoriev I.V."/>
            <person name="Nagy L.G."/>
            <person name="Martin F."/>
            <person name="Kauserud H."/>
        </authorList>
    </citation>
    <scope>NUCLEOTIDE SEQUENCE</scope>
    <source>
        <strain evidence="2">9144</strain>
    </source>
</reference>
<feature type="compositionally biased region" description="Basic and acidic residues" evidence="1">
    <location>
        <begin position="397"/>
        <end position="415"/>
    </location>
</feature>
<evidence type="ECO:0000313" key="2">
    <source>
        <dbReference type="EMBL" id="KAJ7197972.1"/>
    </source>
</evidence>
<comment type="caution">
    <text evidence="2">The sequence shown here is derived from an EMBL/GenBank/DDBJ whole genome shotgun (WGS) entry which is preliminary data.</text>
</comment>
<dbReference type="AlphaFoldDB" id="A0AAD6Y7J0"/>
<feature type="compositionally biased region" description="Basic and acidic residues" evidence="1">
    <location>
        <begin position="234"/>
        <end position="247"/>
    </location>
</feature>
<sequence>MVAERSCNEDCIGLAAGNCLTVSPSLPTRTKAATIKKGKTQWPVTDLARDASDYSISGVRVQSLTQHWEKGTSGMHGPNRGYGAALRRKHGYTRREKGRPRYHENSAERSHPHTMIAAPPRAGAGAGGASKSPGSAPGCASTLSMSTERLRPVPGTGFRATPRRSHRLPVLVLDLIAHETLRTVAAMNVGVVLGKRPATATKAASAMKSDQACAAHAERVAGGTEEGGSGQEGRAARERDEDGVRDEHGRCELPVRLAVWVGWWRPVGVRPGSAIARISIGAGERKADEISRTGNRRRTVGYLYSTGTARAYLAVIGLAAGNCLTVSPSLPTRTKAATIKKGKTQWPVTDLARDASDYSISGVRVQSLTQHWEKGTSGMHGPNRGYGAALRRKHGYTRREKGRPRYHENSAERSHPHTMIAAPPRAGAGAGGASKSPGSAPGCASTLSMSTERLRPVPGTGFRATPRRSHRLPVLVLDLIAHETLRTVAAMNVGVVLGKRPATATKAASAMKSDQACAAHAERVAGGTEEGGSGQEGRAARERDEDGVRDEHGRCELPVRLAVWVGWWRPVGVRPGSAIARISIGAGERKADEISRTGNRRRTVGYLYSTGTARAYLAVIQDDIKDKRRW</sequence>
<dbReference type="Proteomes" id="UP001219525">
    <property type="component" value="Unassembled WGS sequence"/>
</dbReference>
<gene>
    <name evidence="2" type="ORF">GGX14DRAFT_667276</name>
</gene>
<feature type="region of interest" description="Disordered" evidence="1">
    <location>
        <begin position="522"/>
        <end position="551"/>
    </location>
</feature>
<accession>A0AAD6Y7J0</accession>
<evidence type="ECO:0000256" key="1">
    <source>
        <dbReference type="SAM" id="MobiDB-lite"/>
    </source>
</evidence>
<feature type="region of interest" description="Disordered" evidence="1">
    <location>
        <begin position="69"/>
        <end position="161"/>
    </location>
</feature>
<feature type="region of interest" description="Disordered" evidence="1">
    <location>
        <begin position="218"/>
        <end position="247"/>
    </location>
</feature>
<feature type="compositionally biased region" description="Low complexity" evidence="1">
    <location>
        <begin position="117"/>
        <end position="141"/>
    </location>
</feature>
<organism evidence="2 3">
    <name type="scientific">Mycena pura</name>
    <dbReference type="NCBI Taxonomy" id="153505"/>
    <lineage>
        <taxon>Eukaryota</taxon>
        <taxon>Fungi</taxon>
        <taxon>Dikarya</taxon>
        <taxon>Basidiomycota</taxon>
        <taxon>Agaricomycotina</taxon>
        <taxon>Agaricomycetes</taxon>
        <taxon>Agaricomycetidae</taxon>
        <taxon>Agaricales</taxon>
        <taxon>Marasmiineae</taxon>
        <taxon>Mycenaceae</taxon>
        <taxon>Mycena</taxon>
    </lineage>
</organism>
<keyword evidence="3" id="KW-1185">Reference proteome</keyword>
<dbReference type="EMBL" id="JARJCW010000075">
    <property type="protein sequence ID" value="KAJ7197972.1"/>
    <property type="molecule type" value="Genomic_DNA"/>
</dbReference>
<feature type="compositionally biased region" description="Basic and acidic residues" evidence="1">
    <location>
        <begin position="93"/>
        <end position="111"/>
    </location>
</feature>
<name>A0AAD6Y7J0_9AGAR</name>
<protein>
    <submittedName>
        <fullName evidence="2">Uncharacterized protein</fullName>
    </submittedName>
</protein>
<feature type="region of interest" description="Disordered" evidence="1">
    <location>
        <begin position="373"/>
        <end position="465"/>
    </location>
</feature>
<feature type="compositionally biased region" description="Basic and acidic residues" evidence="1">
    <location>
        <begin position="538"/>
        <end position="551"/>
    </location>
</feature>